<protein>
    <submittedName>
        <fullName evidence="8">SOS response-associated peptidase</fullName>
        <ecNumber evidence="8">3.4.-.-</ecNumber>
    </submittedName>
</protein>
<evidence type="ECO:0000256" key="4">
    <source>
        <dbReference type="ARBA" id="ARBA00022801"/>
    </source>
</evidence>
<dbReference type="EMBL" id="JBHSDS010000016">
    <property type="protein sequence ID" value="MFC4360263.1"/>
    <property type="molecule type" value="Genomic_DNA"/>
</dbReference>
<dbReference type="SUPFAM" id="SSF143081">
    <property type="entry name" value="BB1717-like"/>
    <property type="match status" value="1"/>
</dbReference>
<keyword evidence="7" id="KW-0456">Lyase</keyword>
<name>A0ABD5PHS5_9EURY</name>
<dbReference type="GO" id="GO:0006974">
    <property type="term" value="P:DNA damage response"/>
    <property type="evidence" value="ECO:0007669"/>
    <property type="project" value="UniProtKB-KW"/>
</dbReference>
<dbReference type="Proteomes" id="UP001595921">
    <property type="component" value="Unassembled WGS sequence"/>
</dbReference>
<keyword evidence="3" id="KW-0227">DNA damage</keyword>
<dbReference type="InterPro" id="IPR003738">
    <property type="entry name" value="SRAP"/>
</dbReference>
<evidence type="ECO:0000256" key="3">
    <source>
        <dbReference type="ARBA" id="ARBA00022763"/>
    </source>
</evidence>
<evidence type="ECO:0000256" key="1">
    <source>
        <dbReference type="ARBA" id="ARBA00008136"/>
    </source>
</evidence>
<evidence type="ECO:0000313" key="8">
    <source>
        <dbReference type="EMBL" id="MFC4360263.1"/>
    </source>
</evidence>
<dbReference type="EC" id="3.4.-.-" evidence="8"/>
<dbReference type="RefSeq" id="WP_267623055.1">
    <property type="nucleotide sequence ID" value="NZ_JAODIW010000007.1"/>
</dbReference>
<organism evidence="8 9">
    <name type="scientific">Halobium salinum</name>
    <dbReference type="NCBI Taxonomy" id="1364940"/>
    <lineage>
        <taxon>Archaea</taxon>
        <taxon>Methanobacteriati</taxon>
        <taxon>Methanobacteriota</taxon>
        <taxon>Stenosarchaea group</taxon>
        <taxon>Halobacteria</taxon>
        <taxon>Halobacteriales</taxon>
        <taxon>Haloferacaceae</taxon>
        <taxon>Halobium</taxon>
    </lineage>
</organism>
<dbReference type="AlphaFoldDB" id="A0ABD5PHS5"/>
<evidence type="ECO:0000313" key="9">
    <source>
        <dbReference type="Proteomes" id="UP001595921"/>
    </source>
</evidence>
<keyword evidence="2" id="KW-0645">Protease</keyword>
<keyword evidence="6" id="KW-0238">DNA-binding</keyword>
<dbReference type="PANTHER" id="PTHR13604:SF0">
    <property type="entry name" value="ABASIC SITE PROCESSING PROTEIN HMCES"/>
    <property type="match status" value="1"/>
</dbReference>
<proteinExistence type="inferred from homology"/>
<evidence type="ECO:0000256" key="6">
    <source>
        <dbReference type="ARBA" id="ARBA00023125"/>
    </source>
</evidence>
<evidence type="ECO:0000256" key="7">
    <source>
        <dbReference type="ARBA" id="ARBA00023239"/>
    </source>
</evidence>
<keyword evidence="5" id="KW-0190">Covalent protein-DNA linkage</keyword>
<comment type="caution">
    <text evidence="8">The sequence shown here is derived from an EMBL/GenBank/DDBJ whole genome shotgun (WGS) entry which is preliminary data.</text>
</comment>
<dbReference type="Pfam" id="PF02586">
    <property type="entry name" value="SRAP"/>
    <property type="match status" value="1"/>
</dbReference>
<evidence type="ECO:0000256" key="2">
    <source>
        <dbReference type="ARBA" id="ARBA00022670"/>
    </source>
</evidence>
<comment type="similarity">
    <text evidence="1">Belongs to the SOS response-associated peptidase family.</text>
</comment>
<reference evidence="8 9" key="1">
    <citation type="journal article" date="2019" name="Int. J. Syst. Evol. Microbiol.">
        <title>The Global Catalogue of Microorganisms (GCM) 10K type strain sequencing project: providing services to taxonomists for standard genome sequencing and annotation.</title>
        <authorList>
            <consortium name="The Broad Institute Genomics Platform"/>
            <consortium name="The Broad Institute Genome Sequencing Center for Infectious Disease"/>
            <person name="Wu L."/>
            <person name="Ma J."/>
        </authorList>
    </citation>
    <scope>NUCLEOTIDE SEQUENCE [LARGE SCALE GENOMIC DNA]</scope>
    <source>
        <strain evidence="8 9">CGMCC 1.12553</strain>
    </source>
</reference>
<dbReference type="InterPro" id="IPR036590">
    <property type="entry name" value="SRAP-like"/>
</dbReference>
<dbReference type="GO" id="GO:0008233">
    <property type="term" value="F:peptidase activity"/>
    <property type="evidence" value="ECO:0007669"/>
    <property type="project" value="UniProtKB-KW"/>
</dbReference>
<gene>
    <name evidence="8" type="ORF">ACFO0N_20130</name>
</gene>
<sequence>MCGRNSLFVSQGDLETRFDAEVVADGGYTPRYNIAPGDDLEVITNEADDEIDQYHWGLIPFWADEPEEGIINARSETADKKRVFKRAWESRPCLVLSSGFYEWKSANGGPKQPYRIHRENGPAFAMAGLWDVWEGEADTIACVTILTTEPNDLMEPIHNRMPVVLPENVESEWLSAGPDARKELCQPYPEHDLAAYEISTRVNNPGNDDPTVIESLEHEQSGLGEFGS</sequence>
<accession>A0ABD5PHS5</accession>
<keyword evidence="9" id="KW-1185">Reference proteome</keyword>
<dbReference type="GO" id="GO:0006508">
    <property type="term" value="P:proteolysis"/>
    <property type="evidence" value="ECO:0007669"/>
    <property type="project" value="UniProtKB-KW"/>
</dbReference>
<dbReference type="Gene3D" id="3.90.1680.10">
    <property type="entry name" value="SOS response associated peptidase-like"/>
    <property type="match status" value="1"/>
</dbReference>
<dbReference type="PANTHER" id="PTHR13604">
    <property type="entry name" value="DC12-RELATED"/>
    <property type="match status" value="1"/>
</dbReference>
<dbReference type="GO" id="GO:0016829">
    <property type="term" value="F:lyase activity"/>
    <property type="evidence" value="ECO:0007669"/>
    <property type="project" value="UniProtKB-KW"/>
</dbReference>
<evidence type="ECO:0000256" key="5">
    <source>
        <dbReference type="ARBA" id="ARBA00023124"/>
    </source>
</evidence>
<dbReference type="GO" id="GO:0003677">
    <property type="term" value="F:DNA binding"/>
    <property type="evidence" value="ECO:0007669"/>
    <property type="project" value="UniProtKB-KW"/>
</dbReference>
<keyword evidence="4 8" id="KW-0378">Hydrolase</keyword>